<keyword evidence="6" id="KW-0175">Coiled coil</keyword>
<dbReference type="InterPro" id="IPR005158">
    <property type="entry name" value="BTAD"/>
</dbReference>
<dbReference type="InterPro" id="IPR027417">
    <property type="entry name" value="P-loop_NTPase"/>
</dbReference>
<evidence type="ECO:0000256" key="3">
    <source>
        <dbReference type="ARBA" id="ARBA00023125"/>
    </source>
</evidence>
<evidence type="ECO:0000259" key="7">
    <source>
        <dbReference type="PROSITE" id="PS51755"/>
    </source>
</evidence>
<dbReference type="SUPFAM" id="SSF48452">
    <property type="entry name" value="TPR-like"/>
    <property type="match status" value="2"/>
</dbReference>
<feature type="domain" description="OmpR/PhoB-type" evidence="7">
    <location>
        <begin position="1"/>
        <end position="91"/>
    </location>
</feature>
<dbReference type="EMBL" id="FOBF01000001">
    <property type="protein sequence ID" value="SEK36049.1"/>
    <property type="molecule type" value="Genomic_DNA"/>
</dbReference>
<organism evidence="8 9">
    <name type="scientific">Nonomuraea pusilla</name>
    <dbReference type="NCBI Taxonomy" id="46177"/>
    <lineage>
        <taxon>Bacteria</taxon>
        <taxon>Bacillati</taxon>
        <taxon>Actinomycetota</taxon>
        <taxon>Actinomycetes</taxon>
        <taxon>Streptosporangiales</taxon>
        <taxon>Streptosporangiaceae</taxon>
        <taxon>Nonomuraea</taxon>
    </lineage>
</organism>
<protein>
    <submittedName>
        <fullName evidence="8">DNA-binding transcriptional activator of the SARP family</fullName>
    </submittedName>
</protein>
<proteinExistence type="inferred from homology"/>
<dbReference type="GO" id="GO:0003677">
    <property type="term" value="F:DNA binding"/>
    <property type="evidence" value="ECO:0007669"/>
    <property type="project" value="UniProtKB-UniRule"/>
</dbReference>
<comment type="similarity">
    <text evidence="1">Belongs to the AfsR/DnrI/RedD regulatory family.</text>
</comment>
<feature type="coiled-coil region" evidence="6">
    <location>
        <begin position="528"/>
        <end position="555"/>
    </location>
</feature>
<gene>
    <name evidence="8" type="ORF">SAMN05660976_00355</name>
</gene>
<dbReference type="PANTHER" id="PTHR35807:SF1">
    <property type="entry name" value="TRANSCRIPTIONAL REGULATOR REDD"/>
    <property type="match status" value="1"/>
</dbReference>
<dbReference type="GO" id="GO:0000160">
    <property type="term" value="P:phosphorelay signal transduction system"/>
    <property type="evidence" value="ECO:0007669"/>
    <property type="project" value="InterPro"/>
</dbReference>
<evidence type="ECO:0000256" key="2">
    <source>
        <dbReference type="ARBA" id="ARBA00023015"/>
    </source>
</evidence>
<reference evidence="8 9" key="1">
    <citation type="submission" date="2016-10" db="EMBL/GenBank/DDBJ databases">
        <authorList>
            <person name="de Groot N.N."/>
        </authorList>
    </citation>
    <scope>NUCLEOTIDE SEQUENCE [LARGE SCALE GENOMIC DNA]</scope>
    <source>
        <strain evidence="8 9">DSM 43357</strain>
    </source>
</reference>
<dbReference type="PANTHER" id="PTHR35807">
    <property type="entry name" value="TRANSCRIPTIONAL REGULATOR REDD-RELATED"/>
    <property type="match status" value="1"/>
</dbReference>
<dbReference type="Pfam" id="PF00486">
    <property type="entry name" value="Trans_reg_C"/>
    <property type="match status" value="1"/>
</dbReference>
<sequence length="956" mass="102407">MDLRFELLGPVRGWRGDTELDLGSPQQRLTLAALLLAEGRMLSVQQLVDVLWADAPPQTAASTVRNYVSRLRGVLGQAAVRSMRSGYSCTAALDVREFAALASGARNAPPAEARDLLERALRLWRGEPLSGLPGAWAQAQRSRLVEMRLSAFEARAECDLALGRHHESVAELTSLVSRHPARERLCRLLMLALYRSGRQAEAIGLFADTRRSLAEAFGVDPSPELARLYQQIITGDPELNAEETSAEPAAVTLPVPRQLPLDVADFTGRAAEVGKMVGSLRSGGARTLLIWAVSGQGGVGKTTLALRVAHAVKDLFPDGQLFLDLQGAGPDPMPPATALGVLMRSLGQGDLPDGLAERAALYRSLLADRRVLVVLDNARDVAQLTPLLPGSAGCAVLATSRAKPAGLDGALQMGLDVLSADESIRLLGAILGQERVAAERDSALELVTACGFLPLAIRIAAARLATRPTWTLAQLTARLADERRRLARLRVGDLAVEVSFSLSYEQLRPELARAFRLLAVPDAAELTAAMAARLLDLAESEAEELGEELVDLSLLQSPMIGRYRQHDLLKCFARARLEEEEGDGATRAALLRLHRYFEAGMAGALRLGSPGNPLADRLEQQAGEAIGFEDLADVGVWLDDTSDSLLSCVGQVIELPGSDLYELARLMNALGELRTLGRPYVERLRQLLAAATGRGDRASESYVHLMLGLEHMDGSRSPLGLDADEHGRLAVELAGAVGDLGVQAYAWALLGYQAGFRHDNATAAECFERGMTLARAAGERRLEAAMLARMGTTWSATGRTEAALAAARRAFDLQIEIGDGKVEPITPYILGFVLARAGEHEEALEHLEAALGLATALGYLFWTATAQIAIARVRTALGRPEEALTYAEAGLAGLATYPNERGMAEALTEIGRALSALGRYGRARAALTSAIEIFERLGVAEAYDTGQLLDALPTRG</sequence>
<dbReference type="Pfam" id="PF13424">
    <property type="entry name" value="TPR_12"/>
    <property type="match status" value="1"/>
</dbReference>
<dbReference type="SUPFAM" id="SSF46894">
    <property type="entry name" value="C-terminal effector domain of the bipartite response regulators"/>
    <property type="match status" value="1"/>
</dbReference>
<dbReference type="Gene3D" id="1.10.10.10">
    <property type="entry name" value="Winged helix-like DNA-binding domain superfamily/Winged helix DNA-binding domain"/>
    <property type="match status" value="2"/>
</dbReference>
<evidence type="ECO:0000256" key="1">
    <source>
        <dbReference type="ARBA" id="ARBA00005820"/>
    </source>
</evidence>
<dbReference type="GO" id="GO:0043531">
    <property type="term" value="F:ADP binding"/>
    <property type="evidence" value="ECO:0007669"/>
    <property type="project" value="InterPro"/>
</dbReference>
<dbReference type="InterPro" id="IPR036388">
    <property type="entry name" value="WH-like_DNA-bd_sf"/>
</dbReference>
<dbReference type="InterPro" id="IPR016032">
    <property type="entry name" value="Sig_transdc_resp-reg_C-effctor"/>
</dbReference>
<evidence type="ECO:0000256" key="5">
    <source>
        <dbReference type="PROSITE-ProRule" id="PRU01091"/>
    </source>
</evidence>
<dbReference type="PROSITE" id="PS51755">
    <property type="entry name" value="OMPR_PHOB"/>
    <property type="match status" value="1"/>
</dbReference>
<dbReference type="SMART" id="SM00028">
    <property type="entry name" value="TPR"/>
    <property type="match status" value="5"/>
</dbReference>
<evidence type="ECO:0000313" key="9">
    <source>
        <dbReference type="Proteomes" id="UP000198953"/>
    </source>
</evidence>
<dbReference type="InterPro" id="IPR051677">
    <property type="entry name" value="AfsR-DnrI-RedD_regulator"/>
</dbReference>
<dbReference type="STRING" id="46177.SAMN05660976_00355"/>
<dbReference type="SUPFAM" id="SSF52540">
    <property type="entry name" value="P-loop containing nucleoside triphosphate hydrolases"/>
    <property type="match status" value="1"/>
</dbReference>
<dbReference type="OrthoDB" id="5521887at2"/>
<dbReference type="Gene3D" id="3.40.50.300">
    <property type="entry name" value="P-loop containing nucleotide triphosphate hydrolases"/>
    <property type="match status" value="1"/>
</dbReference>
<name>A0A1H7GD21_9ACTN</name>
<evidence type="ECO:0000256" key="6">
    <source>
        <dbReference type="SAM" id="Coils"/>
    </source>
</evidence>
<dbReference type="GO" id="GO:0006355">
    <property type="term" value="P:regulation of DNA-templated transcription"/>
    <property type="evidence" value="ECO:0007669"/>
    <property type="project" value="InterPro"/>
</dbReference>
<keyword evidence="2" id="KW-0805">Transcription regulation</keyword>
<evidence type="ECO:0000256" key="4">
    <source>
        <dbReference type="ARBA" id="ARBA00023163"/>
    </source>
</evidence>
<dbReference type="RefSeq" id="WP_055508073.1">
    <property type="nucleotide sequence ID" value="NZ_BBZG01000005.1"/>
</dbReference>
<keyword evidence="9" id="KW-1185">Reference proteome</keyword>
<accession>A0A1H7GD21</accession>
<dbReference type="InterPro" id="IPR001867">
    <property type="entry name" value="OmpR/PhoB-type_DNA-bd"/>
</dbReference>
<dbReference type="SMART" id="SM00862">
    <property type="entry name" value="Trans_reg_C"/>
    <property type="match status" value="1"/>
</dbReference>
<dbReference type="Gene3D" id="1.25.40.10">
    <property type="entry name" value="Tetratricopeptide repeat domain"/>
    <property type="match status" value="2"/>
</dbReference>
<dbReference type="Proteomes" id="UP000198953">
    <property type="component" value="Unassembled WGS sequence"/>
</dbReference>
<dbReference type="PRINTS" id="PR00364">
    <property type="entry name" value="DISEASERSIST"/>
</dbReference>
<dbReference type="CDD" id="cd01983">
    <property type="entry name" value="SIMIBI"/>
    <property type="match status" value="1"/>
</dbReference>
<dbReference type="Pfam" id="PF13181">
    <property type="entry name" value="TPR_8"/>
    <property type="match status" value="1"/>
</dbReference>
<dbReference type="CDD" id="cd15831">
    <property type="entry name" value="BTAD"/>
    <property type="match status" value="1"/>
</dbReference>
<evidence type="ECO:0000313" key="8">
    <source>
        <dbReference type="EMBL" id="SEK36049.1"/>
    </source>
</evidence>
<dbReference type="SMART" id="SM01043">
    <property type="entry name" value="BTAD"/>
    <property type="match status" value="1"/>
</dbReference>
<dbReference type="InterPro" id="IPR011990">
    <property type="entry name" value="TPR-like_helical_dom_sf"/>
</dbReference>
<dbReference type="AlphaFoldDB" id="A0A1H7GD21"/>
<feature type="DNA-binding region" description="OmpR/PhoB-type" evidence="5">
    <location>
        <begin position="1"/>
        <end position="91"/>
    </location>
</feature>
<keyword evidence="4" id="KW-0804">Transcription</keyword>
<keyword evidence="3 5" id="KW-0238">DNA-binding</keyword>
<dbReference type="InterPro" id="IPR019734">
    <property type="entry name" value="TPR_rpt"/>
</dbReference>
<dbReference type="Pfam" id="PF03704">
    <property type="entry name" value="BTAD"/>
    <property type="match status" value="1"/>
</dbReference>